<accession>A0A448ZYC9</accession>
<proteinExistence type="predicted"/>
<evidence type="ECO:0008006" key="3">
    <source>
        <dbReference type="Google" id="ProtNLM"/>
    </source>
</evidence>
<dbReference type="NCBIfam" id="NF045937">
    <property type="entry name" value="MSC_0624_12TM"/>
    <property type="match status" value="1"/>
</dbReference>
<feature type="transmembrane region" description="Helical" evidence="1">
    <location>
        <begin position="452"/>
        <end position="476"/>
    </location>
</feature>
<geneLocation type="plasmid" evidence="2">
    <name>2</name>
</geneLocation>
<keyword evidence="1" id="KW-1133">Transmembrane helix</keyword>
<sequence length="498" mass="58005">MNNSLDLEETKIFNDYHNFAVGKKKSALVKVYKYTLLGIFLLFSLLLLVFIERTFFGFGNLMFQNWKISDFLNFDTLKNKQRNFMILIRFALLSFVLFYSIIKNYTNVYFQKETIKKYWPWFTSYLVLTVISFVLLFGYFPNTPAKLSYSFLLLIPLFILNLVYAIYLYKLKKKTDPNSYNNRTSIMIGLISQGLIVFITIIAMSAWVLSAKSNVNVEESLFNNNGFNDFWNKLFTVKTTTNLVLILLFTTISMTILIGAFSDKIAFLFFKQNKKEYYRDQIIISLTSFAFILVWTFRSLFYKIDSKSIFGNSLENYAYLTEILIGAIIFSLFVVSQFTKKIKTASPILNLVNHVFAQTLLWTTLFTMTLLNKQNTMVNMINVFFVGIFSFAMLVIYFIKNTNYNLVITFFIRFAILGSILALITFCVNQILISNKNYIFLTIDSNLYLTQIMLVLSTAIWATFLLYSIVSLIVVANKITYFNKKKLGGVNEYEQQQK</sequence>
<dbReference type="RefSeq" id="WP_024544129.1">
    <property type="nucleotide sequence ID" value="NZ_LR214938.2"/>
</dbReference>
<protein>
    <recommendedName>
        <fullName evidence="3">Transmembrane protein</fullName>
    </recommendedName>
</protein>
<name>A0A448ZYC9_METSV</name>
<feature type="transmembrane region" description="Helical" evidence="1">
    <location>
        <begin position="411"/>
        <end position="432"/>
    </location>
</feature>
<keyword evidence="2" id="KW-0614">Plasmid</keyword>
<feature type="transmembrane region" description="Helical" evidence="1">
    <location>
        <begin position="282"/>
        <end position="302"/>
    </location>
</feature>
<keyword evidence="1" id="KW-0812">Transmembrane</keyword>
<keyword evidence="1" id="KW-0472">Membrane</keyword>
<feature type="transmembrane region" description="Helical" evidence="1">
    <location>
        <begin position="243"/>
        <end position="270"/>
    </location>
</feature>
<dbReference type="AlphaFoldDB" id="A0A448ZYC9"/>
<feature type="transmembrane region" description="Helical" evidence="1">
    <location>
        <begin position="122"/>
        <end position="141"/>
    </location>
</feature>
<gene>
    <name evidence="2" type="ORF">NCTC10113_01182</name>
</gene>
<feature type="transmembrane region" description="Helical" evidence="1">
    <location>
        <begin position="190"/>
        <end position="209"/>
    </location>
</feature>
<organism evidence="2">
    <name type="scientific">Metamycoplasma salivarium</name>
    <name type="common">Mycoplasma salivarium</name>
    <dbReference type="NCBI Taxonomy" id="2124"/>
    <lineage>
        <taxon>Bacteria</taxon>
        <taxon>Bacillati</taxon>
        <taxon>Mycoplasmatota</taxon>
        <taxon>Mycoplasmoidales</taxon>
        <taxon>Metamycoplasmataceae</taxon>
        <taxon>Metamycoplasma</taxon>
    </lineage>
</organism>
<feature type="transmembrane region" description="Helical" evidence="1">
    <location>
        <begin position="147"/>
        <end position="169"/>
    </location>
</feature>
<evidence type="ECO:0000256" key="1">
    <source>
        <dbReference type="SAM" id="Phobius"/>
    </source>
</evidence>
<feature type="transmembrane region" description="Helical" evidence="1">
    <location>
        <begin position="84"/>
        <end position="102"/>
    </location>
</feature>
<feature type="transmembrane region" description="Helical" evidence="1">
    <location>
        <begin position="31"/>
        <end position="51"/>
    </location>
</feature>
<reference evidence="2" key="1">
    <citation type="submission" date="2019-01" db="EMBL/GenBank/DDBJ databases">
        <authorList>
            <consortium name="Pathogen Informatics"/>
        </authorList>
    </citation>
    <scope>NUCLEOTIDE SEQUENCE [LARGE SCALE GENOMIC DNA]</scope>
    <source>
        <strain evidence="2">NCTC10113</strain>
    </source>
</reference>
<feature type="transmembrane region" description="Helical" evidence="1">
    <location>
        <begin position="377"/>
        <end position="399"/>
    </location>
</feature>
<dbReference type="EMBL" id="LR214939">
    <property type="protein sequence ID" value="VEU56279.1"/>
    <property type="molecule type" value="Genomic_DNA"/>
</dbReference>
<feature type="transmembrane region" description="Helical" evidence="1">
    <location>
        <begin position="317"/>
        <end position="336"/>
    </location>
</feature>
<evidence type="ECO:0000313" key="2">
    <source>
        <dbReference type="EMBL" id="VEU56279.1"/>
    </source>
</evidence>
<feature type="transmembrane region" description="Helical" evidence="1">
    <location>
        <begin position="348"/>
        <end position="371"/>
    </location>
</feature>